<dbReference type="EMBL" id="VZTK01003146">
    <property type="protein sequence ID" value="NXX11279.1"/>
    <property type="molecule type" value="Genomic_DNA"/>
</dbReference>
<dbReference type="GO" id="GO:0016491">
    <property type="term" value="F:oxidoreductase activity"/>
    <property type="evidence" value="ECO:0007669"/>
    <property type="project" value="UniProtKB-UniRule"/>
</dbReference>
<dbReference type="GO" id="GO:0046872">
    <property type="term" value="F:metal ion binding"/>
    <property type="evidence" value="ECO:0007669"/>
    <property type="project" value="UniProtKB-KW"/>
</dbReference>
<keyword evidence="10 14" id="KW-1133">Transmembrane helix</keyword>
<evidence type="ECO:0000256" key="1">
    <source>
        <dbReference type="ARBA" id="ARBA00004448"/>
    </source>
</evidence>
<gene>
    <name evidence="16" type="primary">Mtcyb_0</name>
    <name evidence="16" type="ORF">PODSTR_R03895</name>
</gene>
<name>A0A7L4GDK8_PODST</name>
<dbReference type="GO" id="GO:0005743">
    <property type="term" value="C:mitochondrial inner membrane"/>
    <property type="evidence" value="ECO:0007669"/>
    <property type="project" value="UniProtKB-SubCell"/>
</dbReference>
<accession>A0A7L4GDK8</accession>
<keyword evidence="9" id="KW-0249">Electron transport</keyword>
<evidence type="ECO:0000256" key="13">
    <source>
        <dbReference type="ARBA" id="ARBA00023136"/>
    </source>
</evidence>
<feature type="non-terminal residue" evidence="16">
    <location>
        <position position="53"/>
    </location>
</feature>
<dbReference type="InterPro" id="IPR005798">
    <property type="entry name" value="Cyt_b/b6_C"/>
</dbReference>
<protein>
    <recommendedName>
        <fullName evidence="2">Cytochrome b</fullName>
    </recommendedName>
</protein>
<evidence type="ECO:0000256" key="5">
    <source>
        <dbReference type="ARBA" id="ARBA00022660"/>
    </source>
</evidence>
<dbReference type="AlphaFoldDB" id="A0A7L4GDK8"/>
<evidence type="ECO:0000256" key="11">
    <source>
        <dbReference type="ARBA" id="ARBA00023004"/>
    </source>
</evidence>
<keyword evidence="8" id="KW-0999">Mitochondrion inner membrane</keyword>
<keyword evidence="5" id="KW-0679">Respiratory chain</keyword>
<keyword evidence="17" id="KW-1185">Reference proteome</keyword>
<dbReference type="GO" id="GO:0022904">
    <property type="term" value="P:respiratory electron transport chain"/>
    <property type="evidence" value="ECO:0007669"/>
    <property type="project" value="InterPro"/>
</dbReference>
<dbReference type="InterPro" id="IPR027387">
    <property type="entry name" value="Cytb/b6-like_sf"/>
</dbReference>
<evidence type="ECO:0000256" key="2">
    <source>
        <dbReference type="ARBA" id="ARBA00013531"/>
    </source>
</evidence>
<keyword evidence="4" id="KW-0349">Heme</keyword>
<organism evidence="16 17">
    <name type="scientific">Podargus strigoides</name>
    <name type="common">Tawny frogmouth</name>
    <name type="synonym">Caprimulgus strigoides</name>
    <dbReference type="NCBI Taxonomy" id="8905"/>
    <lineage>
        <taxon>Eukaryota</taxon>
        <taxon>Metazoa</taxon>
        <taxon>Chordata</taxon>
        <taxon>Craniata</taxon>
        <taxon>Vertebrata</taxon>
        <taxon>Euteleostomi</taxon>
        <taxon>Archelosauria</taxon>
        <taxon>Archosauria</taxon>
        <taxon>Dinosauria</taxon>
        <taxon>Saurischia</taxon>
        <taxon>Theropoda</taxon>
        <taxon>Coelurosauria</taxon>
        <taxon>Aves</taxon>
        <taxon>Neognathae</taxon>
        <taxon>Neoaves</taxon>
        <taxon>Strisores</taxon>
        <taxon>Caprimulgiformes</taxon>
        <taxon>Podargidae</taxon>
        <taxon>Podargus</taxon>
    </lineage>
</organism>
<dbReference type="Gene3D" id="1.20.810.10">
    <property type="entry name" value="Cytochrome Bc1 Complex, Chain C"/>
    <property type="match status" value="1"/>
</dbReference>
<dbReference type="OrthoDB" id="244at2759"/>
<keyword evidence="12" id="KW-0496">Mitochondrion</keyword>
<sequence>SIIHLTFLHESGSKNLLGITTNCNKIPFHPYFYAKEVLGFILILVPLITPILF</sequence>
<evidence type="ECO:0000256" key="4">
    <source>
        <dbReference type="ARBA" id="ARBA00022617"/>
    </source>
</evidence>
<keyword evidence="6 14" id="KW-0812">Transmembrane</keyword>
<evidence type="ECO:0000256" key="7">
    <source>
        <dbReference type="ARBA" id="ARBA00022723"/>
    </source>
</evidence>
<evidence type="ECO:0000256" key="14">
    <source>
        <dbReference type="SAM" id="Phobius"/>
    </source>
</evidence>
<dbReference type="Proteomes" id="UP000584326">
    <property type="component" value="Unassembled WGS sequence"/>
</dbReference>
<evidence type="ECO:0000256" key="10">
    <source>
        <dbReference type="ARBA" id="ARBA00022989"/>
    </source>
</evidence>
<keyword evidence="3" id="KW-0813">Transport</keyword>
<dbReference type="GO" id="GO:0009055">
    <property type="term" value="F:electron transfer activity"/>
    <property type="evidence" value="ECO:0007669"/>
    <property type="project" value="InterPro"/>
</dbReference>
<evidence type="ECO:0000313" key="16">
    <source>
        <dbReference type="EMBL" id="NXX11279.1"/>
    </source>
</evidence>
<evidence type="ECO:0000256" key="9">
    <source>
        <dbReference type="ARBA" id="ARBA00022982"/>
    </source>
</evidence>
<feature type="transmembrane region" description="Helical" evidence="14">
    <location>
        <begin position="32"/>
        <end position="52"/>
    </location>
</feature>
<evidence type="ECO:0000256" key="12">
    <source>
        <dbReference type="ARBA" id="ARBA00023128"/>
    </source>
</evidence>
<comment type="subcellular location">
    <subcellularLocation>
        <location evidence="1">Mitochondrion inner membrane</location>
        <topology evidence="1">Multi-pass membrane protein</topology>
    </subcellularLocation>
</comment>
<dbReference type="PROSITE" id="PS51003">
    <property type="entry name" value="CYTB_CTER"/>
    <property type="match status" value="1"/>
</dbReference>
<evidence type="ECO:0000256" key="8">
    <source>
        <dbReference type="ARBA" id="ARBA00022792"/>
    </source>
</evidence>
<reference evidence="16 17" key="1">
    <citation type="submission" date="2020-02" db="EMBL/GenBank/DDBJ databases">
        <title>Bird 10,000 Genomes (B10K) Project - Family phase.</title>
        <authorList>
            <person name="Zhang G."/>
        </authorList>
    </citation>
    <scope>NUCLEOTIDE SEQUENCE [LARGE SCALE GENOMIC DNA]</scope>
    <source>
        <strain evidence="16">B10K-DU-001-40</strain>
        <tissue evidence="16">Muscle</tissue>
    </source>
</reference>
<keyword evidence="7" id="KW-0479">Metal-binding</keyword>
<proteinExistence type="predicted"/>
<keyword evidence="11" id="KW-0408">Iron</keyword>
<evidence type="ECO:0000259" key="15">
    <source>
        <dbReference type="PROSITE" id="PS51003"/>
    </source>
</evidence>
<comment type="caution">
    <text evidence="16">The sequence shown here is derived from an EMBL/GenBank/DDBJ whole genome shotgun (WGS) entry which is preliminary data.</text>
</comment>
<keyword evidence="13 14" id="KW-0472">Membrane</keyword>
<feature type="non-terminal residue" evidence="16">
    <location>
        <position position="1"/>
    </location>
</feature>
<evidence type="ECO:0000256" key="6">
    <source>
        <dbReference type="ARBA" id="ARBA00022692"/>
    </source>
</evidence>
<evidence type="ECO:0000313" key="17">
    <source>
        <dbReference type="Proteomes" id="UP000584326"/>
    </source>
</evidence>
<dbReference type="InterPro" id="IPR016174">
    <property type="entry name" value="Di-haem_cyt_TM"/>
</dbReference>
<evidence type="ECO:0000256" key="3">
    <source>
        <dbReference type="ARBA" id="ARBA00022448"/>
    </source>
</evidence>
<dbReference type="SUPFAM" id="SSF81342">
    <property type="entry name" value="Transmembrane di-heme cytochromes"/>
    <property type="match status" value="1"/>
</dbReference>
<feature type="domain" description="Cytochrome b/b6 C-terminal region profile" evidence="15">
    <location>
        <begin position="18"/>
        <end position="53"/>
    </location>
</feature>